<dbReference type="AlphaFoldDB" id="A0A944DDP0"/>
<name>A0A944DDP0_DENI1</name>
<proteinExistence type="predicted"/>
<accession>A0A944DDP0</accession>
<gene>
    <name evidence="1" type="ORF">I8J34_06745</name>
</gene>
<organism evidence="1 2">
    <name type="scientific">Denitromonas iodatirespirans</name>
    <dbReference type="NCBI Taxonomy" id="2795389"/>
    <lineage>
        <taxon>Bacteria</taxon>
        <taxon>Pseudomonadati</taxon>
        <taxon>Pseudomonadota</taxon>
        <taxon>Betaproteobacteria</taxon>
        <taxon>Rhodocyclales</taxon>
        <taxon>Zoogloeaceae</taxon>
        <taxon>Denitromonas</taxon>
    </lineage>
</organism>
<dbReference type="EMBL" id="JAEKFT010000005">
    <property type="protein sequence ID" value="MBT0960873.1"/>
    <property type="molecule type" value="Genomic_DNA"/>
</dbReference>
<evidence type="ECO:0008006" key="3">
    <source>
        <dbReference type="Google" id="ProtNLM"/>
    </source>
</evidence>
<sequence length="307" mass="32571">MSEAGRVCPLRYRYGTAAIAAAPLREAETLYVVGGLYGNGPALDALMALIAAEPGPVRVCFNGDFNWFNADDAGFARINRAVLAHDAILGNVEAELAPGADDVGCGCAYPETVDAGVVERSNRIHARLKATAARHPELVSRLAALPMFACYQVGSLRVGVVHGDAQALAGWDFDLAQVDQPDHAPALAEAFAAAEVDVFASTHTCLPVCRQWSWGVLINNGAAGMPNLRDTHHGIVTRIGRRPGPHEALYGVERAGQRIEALALVYDHAAWMADFLANWPPGSPAHASYFARIAHGPALDLAQAAPR</sequence>
<dbReference type="SUPFAM" id="SSF56300">
    <property type="entry name" value="Metallo-dependent phosphatases"/>
    <property type="match status" value="1"/>
</dbReference>
<comment type="caution">
    <text evidence="1">The sequence shown here is derived from an EMBL/GenBank/DDBJ whole genome shotgun (WGS) entry which is preliminary data.</text>
</comment>
<keyword evidence="2" id="KW-1185">Reference proteome</keyword>
<dbReference type="Gene3D" id="3.60.21.10">
    <property type="match status" value="1"/>
</dbReference>
<protein>
    <recommendedName>
        <fullName evidence="3">Metallophosphoesterase</fullName>
    </recommendedName>
</protein>
<dbReference type="Proteomes" id="UP000694660">
    <property type="component" value="Unassembled WGS sequence"/>
</dbReference>
<evidence type="ECO:0000313" key="2">
    <source>
        <dbReference type="Proteomes" id="UP000694660"/>
    </source>
</evidence>
<dbReference type="RefSeq" id="WP_214360624.1">
    <property type="nucleotide sequence ID" value="NZ_JAEKFT010000005.1"/>
</dbReference>
<reference evidence="2" key="1">
    <citation type="journal article" date="2022" name="ISME J.">
        <title>Genetic and phylogenetic analysis of dissimilatory iodate-reducing bacteria identifies potential niches across the world's oceans.</title>
        <authorList>
            <person name="Reyes-Umana V."/>
            <person name="Henning Z."/>
            <person name="Lee K."/>
            <person name="Barnum T.P."/>
            <person name="Coates J.D."/>
        </authorList>
    </citation>
    <scope>NUCLEOTIDE SEQUENCE [LARGE SCALE GENOMIC DNA]</scope>
    <source>
        <strain evidence="2">IR12</strain>
    </source>
</reference>
<dbReference type="InterPro" id="IPR029052">
    <property type="entry name" value="Metallo-depent_PP-like"/>
</dbReference>
<evidence type="ECO:0000313" key="1">
    <source>
        <dbReference type="EMBL" id="MBT0960873.1"/>
    </source>
</evidence>